<dbReference type="GO" id="GO:0071028">
    <property type="term" value="P:nuclear mRNA surveillance"/>
    <property type="evidence" value="ECO:0007669"/>
    <property type="project" value="TreeGrafter"/>
</dbReference>
<evidence type="ECO:0000256" key="9">
    <source>
        <dbReference type="ARBA" id="ARBA00023242"/>
    </source>
</evidence>
<reference evidence="13 14" key="1">
    <citation type="submission" date="2016-07" db="EMBL/GenBank/DDBJ databases">
        <title>Pervasive Adenine N6-methylation of Active Genes in Fungi.</title>
        <authorList>
            <consortium name="DOE Joint Genome Institute"/>
            <person name="Mondo S.J."/>
            <person name="Dannebaum R.O."/>
            <person name="Kuo R.C."/>
            <person name="Labutti K."/>
            <person name="Haridas S."/>
            <person name="Kuo A."/>
            <person name="Salamov A."/>
            <person name="Ahrendt S.R."/>
            <person name="Lipzen A."/>
            <person name="Sullivan W."/>
            <person name="Andreopoulos W.B."/>
            <person name="Clum A."/>
            <person name="Lindquist E."/>
            <person name="Daum C."/>
            <person name="Ramamoorthy G.K."/>
            <person name="Gryganskyi A."/>
            <person name="Culley D."/>
            <person name="Magnuson J.K."/>
            <person name="James T.Y."/>
            <person name="O'Malley M.A."/>
            <person name="Stajich J.E."/>
            <person name="Spatafora J.W."/>
            <person name="Visel A."/>
            <person name="Grigoriev I.V."/>
        </authorList>
    </citation>
    <scope>NUCLEOTIDE SEQUENCE [LARGE SCALE GENOMIC DNA]</scope>
    <source>
        <strain evidence="13 14">CBS 931.73</strain>
    </source>
</reference>
<evidence type="ECO:0000256" key="7">
    <source>
        <dbReference type="ARBA" id="ARBA00022835"/>
    </source>
</evidence>
<evidence type="ECO:0000313" key="13">
    <source>
        <dbReference type="EMBL" id="ORX94083.1"/>
    </source>
</evidence>
<name>A0A1Y1Y7V7_9FUNG</name>
<dbReference type="PANTHER" id="PTHR11097:SF14">
    <property type="entry name" value="EXOSOME COMPLEX COMPONENT RRP45"/>
    <property type="match status" value="1"/>
</dbReference>
<dbReference type="GO" id="GO:0035925">
    <property type="term" value="F:mRNA 3'-UTR AU-rich region binding"/>
    <property type="evidence" value="ECO:0007669"/>
    <property type="project" value="TreeGrafter"/>
</dbReference>
<evidence type="ECO:0000256" key="2">
    <source>
        <dbReference type="ARBA" id="ARBA00004604"/>
    </source>
</evidence>
<feature type="domain" description="Exoribonuclease phosphorolytic" evidence="12">
    <location>
        <begin position="190"/>
        <end position="256"/>
    </location>
</feature>
<dbReference type="InterPro" id="IPR033100">
    <property type="entry name" value="Rrp45"/>
</dbReference>
<dbReference type="OrthoDB" id="10264038at2759"/>
<evidence type="ECO:0000256" key="8">
    <source>
        <dbReference type="ARBA" id="ARBA00022884"/>
    </source>
</evidence>
<dbReference type="Pfam" id="PF03725">
    <property type="entry name" value="RNase_PH_C"/>
    <property type="match status" value="1"/>
</dbReference>
<feature type="domain" description="Exoribonuclease phosphorolytic" evidence="11">
    <location>
        <begin position="32"/>
        <end position="164"/>
    </location>
</feature>
<dbReference type="STRING" id="1314790.A0A1Y1Y7V7"/>
<dbReference type="InterPro" id="IPR050590">
    <property type="entry name" value="Exosome_comp_Rrp42_subfam"/>
</dbReference>
<dbReference type="Pfam" id="PF01138">
    <property type="entry name" value="RNase_PH"/>
    <property type="match status" value="1"/>
</dbReference>
<dbReference type="CDD" id="cd11368">
    <property type="entry name" value="RNase_PH_RRP45"/>
    <property type="match status" value="1"/>
</dbReference>
<evidence type="ECO:0000256" key="10">
    <source>
        <dbReference type="ARBA" id="ARBA00077933"/>
    </source>
</evidence>
<dbReference type="GO" id="GO:0000467">
    <property type="term" value="P:exonucleolytic trimming to generate mature 3'-end of 5.8S rRNA from tricistronic rRNA transcript (SSU-rRNA, 5.8S rRNA, LSU-rRNA)"/>
    <property type="evidence" value="ECO:0007669"/>
    <property type="project" value="TreeGrafter"/>
</dbReference>
<dbReference type="PANTHER" id="PTHR11097">
    <property type="entry name" value="EXOSOME COMPLEX EXONUCLEASE RIBOSOMAL RNA PROCESSING PROTEIN"/>
    <property type="match status" value="1"/>
</dbReference>
<dbReference type="GO" id="GO:0071035">
    <property type="term" value="P:nuclear polyadenylation-dependent rRNA catabolic process"/>
    <property type="evidence" value="ECO:0007669"/>
    <property type="project" value="TreeGrafter"/>
</dbReference>
<keyword evidence="7" id="KW-0271">Exosome</keyword>
<keyword evidence="14" id="KW-1185">Reference proteome</keyword>
<protein>
    <recommendedName>
        <fullName evidence="4">Exosome complex component RRP45</fullName>
    </recommendedName>
    <alternativeName>
        <fullName evidence="10">Ribosomal RNA-processing protein 45</fullName>
    </alternativeName>
</protein>
<dbReference type="Proteomes" id="UP000193498">
    <property type="component" value="Unassembled WGS sequence"/>
</dbReference>
<dbReference type="InterPro" id="IPR020568">
    <property type="entry name" value="Ribosomal_Su5_D2-typ_SF"/>
</dbReference>
<evidence type="ECO:0000259" key="11">
    <source>
        <dbReference type="Pfam" id="PF01138"/>
    </source>
</evidence>
<dbReference type="FunCoup" id="A0A1Y1Y7V7">
    <property type="interactions" value="847"/>
</dbReference>
<dbReference type="InterPro" id="IPR036345">
    <property type="entry name" value="ExoRNase_PH_dom2_sf"/>
</dbReference>
<dbReference type="GO" id="GO:0071038">
    <property type="term" value="P:TRAMP-dependent tRNA surveillance pathway"/>
    <property type="evidence" value="ECO:0007669"/>
    <property type="project" value="TreeGrafter"/>
</dbReference>
<gene>
    <name evidence="13" type="ORF">K493DRAFT_221945</name>
</gene>
<dbReference type="GO" id="GO:0016075">
    <property type="term" value="P:rRNA catabolic process"/>
    <property type="evidence" value="ECO:0007669"/>
    <property type="project" value="TreeGrafter"/>
</dbReference>
<evidence type="ECO:0000256" key="6">
    <source>
        <dbReference type="ARBA" id="ARBA00022552"/>
    </source>
</evidence>
<dbReference type="GO" id="GO:0034476">
    <property type="term" value="P:U5 snRNA 3'-end processing"/>
    <property type="evidence" value="ECO:0007669"/>
    <property type="project" value="TreeGrafter"/>
</dbReference>
<sequence length="276" mass="30840">MVKEVEPSINERTFVLQALREGHRIDGRGLYDFRNIKISLGPELGQAEIQLGRTRVLAKVSCEVTRPYPDKPTEGFLIFNTELSPLASPAFEIGRPSEEEVLISRVIEKALRRSRAIDTEGLCIVAGEKVWSIRVDIHFLDHEGNLIDCACIAAISALLHFRRPDVTVVGEEVTIHPVEERNPVPLSIHHIPICITFSFFDNGELLVVDPNLLEEQLRTGDMTIAMNAHREMCTLSKAGGIPLDLEQIFRCSKIATVKVQEITELIQNALKSSTVQ</sequence>
<evidence type="ECO:0000259" key="12">
    <source>
        <dbReference type="Pfam" id="PF03725"/>
    </source>
</evidence>
<dbReference type="GO" id="GO:0034473">
    <property type="term" value="P:U1 snRNA 3'-end processing"/>
    <property type="evidence" value="ECO:0007669"/>
    <property type="project" value="TreeGrafter"/>
</dbReference>
<comment type="subcellular location">
    <subcellularLocation>
        <location evidence="1">Cytoplasm</location>
    </subcellularLocation>
    <subcellularLocation>
        <location evidence="2">Nucleus</location>
        <location evidence="2">Nucleolus</location>
    </subcellularLocation>
</comment>
<evidence type="ECO:0000256" key="5">
    <source>
        <dbReference type="ARBA" id="ARBA00022490"/>
    </source>
</evidence>
<keyword evidence="5" id="KW-0963">Cytoplasm</keyword>
<comment type="caution">
    <text evidence="13">The sequence shown here is derived from an EMBL/GenBank/DDBJ whole genome shotgun (WGS) entry which is preliminary data.</text>
</comment>
<accession>A0A1Y1Y7V7</accession>
<dbReference type="InterPro" id="IPR001247">
    <property type="entry name" value="ExoRNase_PH_dom1"/>
</dbReference>
<dbReference type="FunFam" id="3.30.230.70:FF:000005">
    <property type="entry name" value="Exosome complex component RRP45"/>
    <property type="match status" value="1"/>
</dbReference>
<dbReference type="GO" id="GO:0000176">
    <property type="term" value="C:nuclear exosome (RNase complex)"/>
    <property type="evidence" value="ECO:0007669"/>
    <property type="project" value="UniProtKB-ARBA"/>
</dbReference>
<keyword evidence="6" id="KW-0698">rRNA processing</keyword>
<comment type="similarity">
    <text evidence="3">Belongs to the RNase PH family.</text>
</comment>
<dbReference type="AlphaFoldDB" id="A0A1Y1Y7V7"/>
<keyword evidence="8" id="KW-0694">RNA-binding</keyword>
<dbReference type="GO" id="GO:0034475">
    <property type="term" value="P:U4 snRNA 3'-end processing"/>
    <property type="evidence" value="ECO:0007669"/>
    <property type="project" value="TreeGrafter"/>
</dbReference>
<keyword evidence="9" id="KW-0539">Nucleus</keyword>
<dbReference type="EMBL" id="MCFE01000214">
    <property type="protein sequence ID" value="ORX94083.1"/>
    <property type="molecule type" value="Genomic_DNA"/>
</dbReference>
<evidence type="ECO:0000256" key="3">
    <source>
        <dbReference type="ARBA" id="ARBA00006678"/>
    </source>
</evidence>
<evidence type="ECO:0000256" key="1">
    <source>
        <dbReference type="ARBA" id="ARBA00004496"/>
    </source>
</evidence>
<dbReference type="InterPro" id="IPR027408">
    <property type="entry name" value="PNPase/RNase_PH_dom_sf"/>
</dbReference>
<organism evidence="13 14">
    <name type="scientific">Basidiobolus meristosporus CBS 931.73</name>
    <dbReference type="NCBI Taxonomy" id="1314790"/>
    <lineage>
        <taxon>Eukaryota</taxon>
        <taxon>Fungi</taxon>
        <taxon>Fungi incertae sedis</taxon>
        <taxon>Zoopagomycota</taxon>
        <taxon>Entomophthoromycotina</taxon>
        <taxon>Basidiobolomycetes</taxon>
        <taxon>Basidiobolales</taxon>
        <taxon>Basidiobolaceae</taxon>
        <taxon>Basidiobolus</taxon>
    </lineage>
</organism>
<dbReference type="Gene3D" id="3.30.230.70">
    <property type="entry name" value="GHMP Kinase, N-terminal domain"/>
    <property type="match status" value="1"/>
</dbReference>
<dbReference type="GO" id="GO:0005730">
    <property type="term" value="C:nucleolus"/>
    <property type="evidence" value="ECO:0007669"/>
    <property type="project" value="UniProtKB-SubCell"/>
</dbReference>
<dbReference type="InterPro" id="IPR015847">
    <property type="entry name" value="ExoRNase_PH_dom2"/>
</dbReference>
<dbReference type="SUPFAM" id="SSF54211">
    <property type="entry name" value="Ribosomal protein S5 domain 2-like"/>
    <property type="match status" value="1"/>
</dbReference>
<dbReference type="InParanoid" id="A0A1Y1Y7V7"/>
<dbReference type="GO" id="GO:0000177">
    <property type="term" value="C:cytoplasmic exosome (RNase complex)"/>
    <property type="evidence" value="ECO:0007669"/>
    <property type="project" value="TreeGrafter"/>
</dbReference>
<dbReference type="SUPFAM" id="SSF55666">
    <property type="entry name" value="Ribonuclease PH domain 2-like"/>
    <property type="match status" value="1"/>
</dbReference>
<proteinExistence type="inferred from homology"/>
<evidence type="ECO:0000313" key="14">
    <source>
        <dbReference type="Proteomes" id="UP000193498"/>
    </source>
</evidence>
<evidence type="ECO:0000256" key="4">
    <source>
        <dbReference type="ARBA" id="ARBA00019572"/>
    </source>
</evidence>